<reference evidence="2 3" key="1">
    <citation type="submission" date="2019-02" db="EMBL/GenBank/DDBJ databases">
        <title>Genomic Encyclopedia of Type Strains, Phase IV (KMG-IV): sequencing the most valuable type-strain genomes for metagenomic binning, comparative biology and taxonomic classification.</title>
        <authorList>
            <person name="Goeker M."/>
        </authorList>
    </citation>
    <scope>NUCLEOTIDE SEQUENCE [LARGE SCALE GENOMIC DNA]</scope>
    <source>
        <strain evidence="2 3">DSM 101727</strain>
    </source>
</reference>
<evidence type="ECO:0000256" key="1">
    <source>
        <dbReference type="SAM" id="Phobius"/>
    </source>
</evidence>
<keyword evidence="3" id="KW-1185">Reference proteome</keyword>
<keyword evidence="1" id="KW-0812">Transmembrane</keyword>
<name>A0A4Q7L5G5_9PSEU</name>
<comment type="caution">
    <text evidence="2">The sequence shown here is derived from an EMBL/GenBank/DDBJ whole genome shotgun (WGS) entry which is preliminary data.</text>
</comment>
<proteinExistence type="predicted"/>
<evidence type="ECO:0000313" key="3">
    <source>
        <dbReference type="Proteomes" id="UP000294257"/>
    </source>
</evidence>
<gene>
    <name evidence="2" type="ORF">EV193_101390</name>
</gene>
<sequence length="133" mass="14190">MLLAVGVLVTLCCVLVAFGAWQNDRAITAHTGHANAEVVSASFGRALVRFDTPDGAVQAPPLGVLYPQGLETGQVVAVEYDERDPELVRVAGRNVSLALLPLAGVAAVTWLIVAPLLWWSHRSGVRIRRKAVV</sequence>
<dbReference type="EMBL" id="SGWQ01000001">
    <property type="protein sequence ID" value="RZS44514.1"/>
    <property type="molecule type" value="Genomic_DNA"/>
</dbReference>
<dbReference type="AlphaFoldDB" id="A0A4Q7L5G5"/>
<keyword evidence="1" id="KW-0472">Membrane</keyword>
<accession>A0A4Q7L5G5</accession>
<dbReference type="Proteomes" id="UP000294257">
    <property type="component" value="Unassembled WGS sequence"/>
</dbReference>
<evidence type="ECO:0008006" key="4">
    <source>
        <dbReference type="Google" id="ProtNLM"/>
    </source>
</evidence>
<evidence type="ECO:0000313" key="2">
    <source>
        <dbReference type="EMBL" id="RZS44514.1"/>
    </source>
</evidence>
<protein>
    <recommendedName>
        <fullName evidence="4">DUF3592 domain-containing protein</fullName>
    </recommendedName>
</protein>
<keyword evidence="1" id="KW-1133">Transmembrane helix</keyword>
<organism evidence="2 3">
    <name type="scientific">Herbihabitans rhizosphaerae</name>
    <dbReference type="NCBI Taxonomy" id="1872711"/>
    <lineage>
        <taxon>Bacteria</taxon>
        <taxon>Bacillati</taxon>
        <taxon>Actinomycetota</taxon>
        <taxon>Actinomycetes</taxon>
        <taxon>Pseudonocardiales</taxon>
        <taxon>Pseudonocardiaceae</taxon>
        <taxon>Herbihabitans</taxon>
    </lineage>
</organism>
<feature type="transmembrane region" description="Helical" evidence="1">
    <location>
        <begin position="97"/>
        <end position="119"/>
    </location>
</feature>